<accession>A0A1I6S5S3</accession>
<keyword evidence="3 5" id="KW-0456">Lyase</keyword>
<feature type="binding site" evidence="5">
    <location>
        <position position="73"/>
    </location>
    <ligand>
        <name>3-dehydroquinate</name>
        <dbReference type="ChEBI" id="CHEBI:32364"/>
    </ligand>
</feature>
<feature type="binding site" evidence="5">
    <location>
        <position position="222"/>
    </location>
    <ligand>
        <name>3-dehydroquinate</name>
        <dbReference type="ChEBI" id="CHEBI:32364"/>
    </ligand>
</feature>
<reference evidence="7 8" key="1">
    <citation type="submission" date="2016-10" db="EMBL/GenBank/DDBJ databases">
        <authorList>
            <person name="de Groot N.N."/>
        </authorList>
    </citation>
    <scope>NUCLEOTIDE SEQUENCE [LARGE SCALE GENOMIC DNA]</scope>
    <source>
        <strain evidence="7 8">DSM 17074</strain>
    </source>
</reference>
<dbReference type="EMBL" id="BJWJ01000020">
    <property type="protein sequence ID" value="GEM04911.1"/>
    <property type="molecule type" value="Genomic_DNA"/>
</dbReference>
<evidence type="ECO:0000256" key="2">
    <source>
        <dbReference type="ARBA" id="ARBA00023141"/>
    </source>
</evidence>
<evidence type="ECO:0000313" key="9">
    <source>
        <dbReference type="Proteomes" id="UP000321773"/>
    </source>
</evidence>
<keyword evidence="2 5" id="KW-0057">Aromatic amino acid biosynthesis</keyword>
<evidence type="ECO:0000256" key="1">
    <source>
        <dbReference type="ARBA" id="ARBA00001864"/>
    </source>
</evidence>
<protein>
    <recommendedName>
        <fullName evidence="5">3-dehydroquinate dehydratase</fullName>
        <shortName evidence="5">3-dehydroquinase</shortName>
        <ecNumber evidence="5">4.2.1.10</ecNumber>
    </recommendedName>
    <alternativeName>
        <fullName evidence="5">Type I DHQase</fullName>
    </alternativeName>
    <alternativeName>
        <fullName evidence="5">Type I dehydroquinase</fullName>
        <shortName evidence="5">DHQ1</shortName>
    </alternativeName>
</protein>
<dbReference type="OrthoDB" id="9813659at2"/>
<evidence type="ECO:0000256" key="5">
    <source>
        <dbReference type="HAMAP-Rule" id="MF_00214"/>
    </source>
</evidence>
<dbReference type="GO" id="GO:0003855">
    <property type="term" value="F:3-dehydroquinate dehydratase activity"/>
    <property type="evidence" value="ECO:0007669"/>
    <property type="project" value="UniProtKB-UniRule"/>
</dbReference>
<dbReference type="STRING" id="306541.SAMN05421668_107146"/>
<dbReference type="AlphaFoldDB" id="A0A1I6S5S3"/>
<dbReference type="GO" id="GO:0046279">
    <property type="term" value="P:3,4-dihydroxybenzoate biosynthetic process"/>
    <property type="evidence" value="ECO:0007669"/>
    <property type="project" value="TreeGrafter"/>
</dbReference>
<dbReference type="FunFam" id="3.20.20.70:FF:000047">
    <property type="entry name" value="3-dehydroquinate dehydratase"/>
    <property type="match status" value="1"/>
</dbReference>
<evidence type="ECO:0000313" key="7">
    <source>
        <dbReference type="EMBL" id="SFS72230.1"/>
    </source>
</evidence>
<dbReference type="CDD" id="cd00502">
    <property type="entry name" value="DHQase_I"/>
    <property type="match status" value="1"/>
</dbReference>
<keyword evidence="9" id="KW-1185">Reference proteome</keyword>
<dbReference type="Proteomes" id="UP000199139">
    <property type="component" value="Unassembled WGS sequence"/>
</dbReference>
<gene>
    <name evidence="5 6" type="primary">aroD</name>
    <name evidence="6" type="ORF">HMI01_18990</name>
    <name evidence="7" type="ORF">SAMN05421668_107146</name>
</gene>
<dbReference type="Pfam" id="PF01487">
    <property type="entry name" value="DHquinase_I"/>
    <property type="match status" value="1"/>
</dbReference>
<dbReference type="Gene3D" id="3.20.20.70">
    <property type="entry name" value="Aldolase class I"/>
    <property type="match status" value="1"/>
</dbReference>
<feature type="binding site" evidence="5">
    <location>
        <begin position="44"/>
        <end position="46"/>
    </location>
    <ligand>
        <name>3-dehydroquinate</name>
        <dbReference type="ChEBI" id="CHEBI:32364"/>
    </ligand>
</feature>
<dbReference type="PANTHER" id="PTHR43699:SF1">
    <property type="entry name" value="3-DEHYDROQUINATE DEHYDRATASE"/>
    <property type="match status" value="1"/>
</dbReference>
<keyword evidence="5" id="KW-0028">Amino-acid biosynthesis</keyword>
<dbReference type="EMBL" id="FPAI01000007">
    <property type="protein sequence ID" value="SFS72230.1"/>
    <property type="molecule type" value="Genomic_DNA"/>
</dbReference>
<dbReference type="InterPro" id="IPR013785">
    <property type="entry name" value="Aldolase_TIM"/>
</dbReference>
<dbReference type="EC" id="4.2.1.10" evidence="5"/>
<comment type="function">
    <text evidence="5">Involved in the third step of the chorismate pathway, which leads to the biosynthesis of aromatic amino acids. Catalyzes the cis-dehydration of 3-dehydroquinate (DHQ) and introduces the first double bond of the aromatic ring to yield 3-dehydroshikimate.</text>
</comment>
<dbReference type="HAMAP" id="MF_00214">
    <property type="entry name" value="AroD"/>
    <property type="match status" value="1"/>
</dbReference>
<dbReference type="GO" id="GO:0008652">
    <property type="term" value="P:amino acid biosynthetic process"/>
    <property type="evidence" value="ECO:0007669"/>
    <property type="project" value="UniProtKB-KW"/>
</dbReference>
<proteinExistence type="inferred from homology"/>
<reference evidence="6 9" key="2">
    <citation type="submission" date="2019-07" db="EMBL/GenBank/DDBJ databases">
        <title>Whole genome shotgun sequence of Halolactibacillus miurensis NBRC 100873.</title>
        <authorList>
            <person name="Hosoyama A."/>
            <person name="Uohara A."/>
            <person name="Ohji S."/>
            <person name="Ichikawa N."/>
        </authorList>
    </citation>
    <scope>NUCLEOTIDE SEQUENCE [LARGE SCALE GENOMIC DNA]</scope>
    <source>
        <strain evidence="6 9">NBRC 100873</strain>
    </source>
</reference>
<comment type="catalytic activity">
    <reaction evidence="1 5">
        <text>3-dehydroquinate = 3-dehydroshikimate + H2O</text>
        <dbReference type="Rhea" id="RHEA:21096"/>
        <dbReference type="ChEBI" id="CHEBI:15377"/>
        <dbReference type="ChEBI" id="CHEBI:16630"/>
        <dbReference type="ChEBI" id="CHEBI:32364"/>
        <dbReference type="EC" id="4.2.1.10"/>
    </reaction>
</comment>
<comment type="subunit">
    <text evidence="5">Homodimer.</text>
</comment>
<feature type="active site" description="Schiff-base intermediate with substrate" evidence="5">
    <location>
        <position position="161"/>
    </location>
</feature>
<feature type="binding site" evidence="5">
    <location>
        <position position="203"/>
    </location>
    <ligand>
        <name>3-dehydroquinate</name>
        <dbReference type="ChEBI" id="CHEBI:32364"/>
    </ligand>
</feature>
<feature type="binding site" evidence="5">
    <location>
        <position position="226"/>
    </location>
    <ligand>
        <name>3-dehydroquinate</name>
        <dbReference type="ChEBI" id="CHEBI:32364"/>
    </ligand>
</feature>
<dbReference type="GO" id="GO:0009073">
    <property type="term" value="P:aromatic amino acid family biosynthetic process"/>
    <property type="evidence" value="ECO:0007669"/>
    <property type="project" value="UniProtKB-KW"/>
</dbReference>
<evidence type="ECO:0000313" key="8">
    <source>
        <dbReference type="Proteomes" id="UP000199139"/>
    </source>
</evidence>
<evidence type="ECO:0000256" key="4">
    <source>
        <dbReference type="ARBA" id="ARBA00023270"/>
    </source>
</evidence>
<sequence>MKIKHISFDSKTTPKVCVAIIATTEAAFIMDWQETKREDIDVIEWRADYFTGDDSAILTLLEKEHRPVIYTIRTKEEGGELPYQKDQYIIRYKQAIDSGVIDVIDLEWARDYEGKTMLIDYAKAKGVKVITSYHDFHSTPSYEDGKKLLSALANDGGDIVKLAVMPESKQDVLTLLALTVEAEYLITQPVITMSMGEQGTISRLLGEWTGSILTFGSVSQASAPGQLSVTQLTHSLQDLHRYF</sequence>
<evidence type="ECO:0000256" key="3">
    <source>
        <dbReference type="ARBA" id="ARBA00023239"/>
    </source>
</evidence>
<dbReference type="RefSeq" id="WP_062321184.1">
    <property type="nucleotide sequence ID" value="NZ_BJWJ01000020.1"/>
</dbReference>
<evidence type="ECO:0000313" key="6">
    <source>
        <dbReference type="EMBL" id="GEM04911.1"/>
    </source>
</evidence>
<organism evidence="7 8">
    <name type="scientific">Halolactibacillus miurensis</name>
    <dbReference type="NCBI Taxonomy" id="306541"/>
    <lineage>
        <taxon>Bacteria</taxon>
        <taxon>Bacillati</taxon>
        <taxon>Bacillota</taxon>
        <taxon>Bacilli</taxon>
        <taxon>Bacillales</taxon>
        <taxon>Bacillaceae</taxon>
        <taxon>Halolactibacillus</taxon>
    </lineage>
</organism>
<dbReference type="InterPro" id="IPR001381">
    <property type="entry name" value="DHquinase_I"/>
</dbReference>
<dbReference type="UniPathway" id="UPA00053">
    <property type="reaction ID" value="UER00086"/>
</dbReference>
<dbReference type="NCBIfam" id="TIGR01093">
    <property type="entry name" value="aroD"/>
    <property type="match status" value="1"/>
</dbReference>
<comment type="similarity">
    <text evidence="5">Belongs to the type-I 3-dehydroquinase family.</text>
</comment>
<name>A0A1I6S5S3_9BACI</name>
<feature type="active site" description="Proton donor/acceptor" evidence="5">
    <location>
        <position position="134"/>
    </location>
</feature>
<dbReference type="SUPFAM" id="SSF51569">
    <property type="entry name" value="Aldolase"/>
    <property type="match status" value="1"/>
</dbReference>
<comment type="caution">
    <text evidence="5">Lacks conserved residue(s) required for the propagation of feature annotation.</text>
</comment>
<dbReference type="GO" id="GO:0009423">
    <property type="term" value="P:chorismate biosynthetic process"/>
    <property type="evidence" value="ECO:0007669"/>
    <property type="project" value="UniProtKB-UniRule"/>
</dbReference>
<keyword evidence="4 5" id="KW-0704">Schiff base</keyword>
<dbReference type="PANTHER" id="PTHR43699">
    <property type="entry name" value="3-DEHYDROQUINATE DEHYDRATASE"/>
    <property type="match status" value="1"/>
</dbReference>
<dbReference type="InterPro" id="IPR050146">
    <property type="entry name" value="Type-I_3-dehydroquinase"/>
</dbReference>
<comment type="pathway">
    <text evidence="5">Metabolic intermediate biosynthesis; chorismate biosynthesis; chorismate from D-erythrose 4-phosphate and phosphoenolpyruvate: step 3/7.</text>
</comment>
<dbReference type="Proteomes" id="UP000321773">
    <property type="component" value="Unassembled WGS sequence"/>
</dbReference>